<reference evidence="1" key="1">
    <citation type="submission" date="2021-11" db="EMBL/GenBank/DDBJ databases">
        <title>Study of the species diversity of bacterial strains isolated from a unique natural object - Shulgan-Tash cave (Bashkiria).</title>
        <authorList>
            <person name="Sazanova A.L."/>
            <person name="Chirak E.R."/>
            <person name="Safronova V.I."/>
        </authorList>
    </citation>
    <scope>NUCLEOTIDE SEQUENCE</scope>
    <source>
        <strain evidence="1">P1</strain>
    </source>
</reference>
<protein>
    <submittedName>
        <fullName evidence="1">Uncharacterized protein</fullName>
    </submittedName>
</protein>
<name>A0AC61U3F4_9MICO</name>
<evidence type="ECO:0000313" key="1">
    <source>
        <dbReference type="EMBL" id="UUZ44531.1"/>
    </source>
</evidence>
<gene>
    <name evidence="1" type="ORF">LP422_19495</name>
</gene>
<dbReference type="Proteomes" id="UP001059663">
    <property type="component" value="Chromosome"/>
</dbReference>
<accession>A0AC61U3F4</accession>
<organism evidence="1 2">
    <name type="scientific">Janibacter limosus</name>
    <dbReference type="NCBI Taxonomy" id="53458"/>
    <lineage>
        <taxon>Bacteria</taxon>
        <taxon>Bacillati</taxon>
        <taxon>Actinomycetota</taxon>
        <taxon>Actinomycetes</taxon>
        <taxon>Micrococcales</taxon>
        <taxon>Intrasporangiaceae</taxon>
        <taxon>Janibacter</taxon>
    </lineage>
</organism>
<dbReference type="EMBL" id="CP087977">
    <property type="protein sequence ID" value="UUZ44531.1"/>
    <property type="molecule type" value="Genomic_DNA"/>
</dbReference>
<proteinExistence type="predicted"/>
<evidence type="ECO:0000313" key="2">
    <source>
        <dbReference type="Proteomes" id="UP001059663"/>
    </source>
</evidence>
<sequence>MRRGQVAAAIAGHAIGRRPAARRVLVVTTVATAVAVFRANAVVVADRNRMARAELETGAPAVVTVDSPSAPALIAAADALEEHDIAAAPVAMIRPRDRGAAATMATDPQRLLEVAHPDTVRGLDVATLALPDQVPIVLPAGSVTGTVSRDFVISTGDVAPTPGRGPDHAAGRQALGRPRHPRSPPRGHPARRRAALLLRRVPTRRTAREHLRIRRGGGQGERHRDRTRRRRDGAAGDR</sequence>